<evidence type="ECO:0000313" key="2">
    <source>
        <dbReference type="EMBL" id="MCB8873633.1"/>
    </source>
</evidence>
<reference evidence="2" key="1">
    <citation type="journal article" date="2021" name="Microorganisms">
        <title>Acidisoma silvae sp. nov. and Acidisomacellulosilytica sp. nov., Two Acidophilic Bacteria Isolated from Decaying Wood, Hydrolyzing Cellulose and Producing Poly-3-hydroxybutyrate.</title>
        <authorList>
            <person name="Mieszkin S."/>
            <person name="Pouder E."/>
            <person name="Uroz S."/>
            <person name="Simon-Colin C."/>
            <person name="Alain K."/>
        </authorList>
    </citation>
    <scope>NUCLEOTIDE SEQUENCE</scope>
    <source>
        <strain evidence="2">HW T2.11</strain>
    </source>
</reference>
<dbReference type="EMBL" id="JAESVB010000001">
    <property type="protein sequence ID" value="MCB8873633.1"/>
    <property type="molecule type" value="Genomic_DNA"/>
</dbReference>
<proteinExistence type="predicted"/>
<evidence type="ECO:0000259" key="1">
    <source>
        <dbReference type="Pfam" id="PF13946"/>
    </source>
</evidence>
<dbReference type="InterPro" id="IPR038255">
    <property type="entry name" value="PBS_linker_sf"/>
</dbReference>
<protein>
    <submittedName>
        <fullName evidence="2">DUF4214 domain-containing protein</fullName>
    </submittedName>
</protein>
<name>A0A964DXF0_9PROT</name>
<accession>A0A964DXF0</accession>
<organism evidence="2 3">
    <name type="scientific">Acidisoma silvae</name>
    <dbReference type="NCBI Taxonomy" id="2802396"/>
    <lineage>
        <taxon>Bacteria</taxon>
        <taxon>Pseudomonadati</taxon>
        <taxon>Pseudomonadota</taxon>
        <taxon>Alphaproteobacteria</taxon>
        <taxon>Acetobacterales</taxon>
        <taxon>Acidocellaceae</taxon>
        <taxon>Acidisoma</taxon>
    </lineage>
</organism>
<sequence>MNNNAAQKLAGLLYGNILHRNADAEGYDFYVRSLSDEAMPLKTMIVEFYTCEEFCQKFVVNQTPNELGRNLLASFFNITDITITDVKAVTDSLIRQGLPAVVTDLVHDHRFFDRHGNLGVPRYAENAQIYS</sequence>
<keyword evidence="3" id="KW-1185">Reference proteome</keyword>
<reference evidence="2" key="2">
    <citation type="submission" date="2021-01" db="EMBL/GenBank/DDBJ databases">
        <authorList>
            <person name="Mieszkin S."/>
            <person name="Pouder E."/>
            <person name="Alain K."/>
        </authorList>
    </citation>
    <scope>NUCLEOTIDE SEQUENCE</scope>
    <source>
        <strain evidence="2">HW T2.11</strain>
    </source>
</reference>
<feature type="domain" description="DUF4214" evidence="1">
    <location>
        <begin position="9"/>
        <end position="58"/>
    </location>
</feature>
<dbReference type="Proteomes" id="UP000708298">
    <property type="component" value="Unassembled WGS sequence"/>
</dbReference>
<dbReference type="AlphaFoldDB" id="A0A964DXF0"/>
<dbReference type="Pfam" id="PF13946">
    <property type="entry name" value="DUF4214"/>
    <property type="match status" value="1"/>
</dbReference>
<evidence type="ECO:0000313" key="3">
    <source>
        <dbReference type="Proteomes" id="UP000708298"/>
    </source>
</evidence>
<comment type="caution">
    <text evidence="2">The sequence shown here is derived from an EMBL/GenBank/DDBJ whole genome shotgun (WGS) entry which is preliminary data.</text>
</comment>
<dbReference type="InterPro" id="IPR025282">
    <property type="entry name" value="DUF4214"/>
</dbReference>
<dbReference type="RefSeq" id="WP_227319322.1">
    <property type="nucleotide sequence ID" value="NZ_JAESVB010000001.1"/>
</dbReference>
<gene>
    <name evidence="2" type="ORF">ASILVAE211_00455</name>
</gene>
<dbReference type="Gene3D" id="1.10.3130.20">
    <property type="entry name" value="Phycobilisome linker domain"/>
    <property type="match status" value="1"/>
</dbReference>